<dbReference type="Pfam" id="PF09586">
    <property type="entry name" value="YfhO"/>
    <property type="match status" value="1"/>
</dbReference>
<gene>
    <name evidence="2" type="ORF">CG710_014215</name>
</gene>
<feature type="transmembrane region" description="Helical" evidence="1">
    <location>
        <begin position="259"/>
        <end position="279"/>
    </location>
</feature>
<dbReference type="AlphaFoldDB" id="A0A371JCZ0"/>
<accession>A0A371JCZ0</accession>
<dbReference type="Proteomes" id="UP000216411">
    <property type="component" value="Unassembled WGS sequence"/>
</dbReference>
<proteinExistence type="predicted"/>
<evidence type="ECO:0000313" key="2">
    <source>
        <dbReference type="EMBL" id="RDY30556.1"/>
    </source>
</evidence>
<feature type="transmembrane region" description="Helical" evidence="1">
    <location>
        <begin position="300"/>
        <end position="315"/>
    </location>
</feature>
<feature type="transmembrane region" description="Helical" evidence="1">
    <location>
        <begin position="90"/>
        <end position="108"/>
    </location>
</feature>
<feature type="transmembrane region" description="Helical" evidence="1">
    <location>
        <begin position="25"/>
        <end position="47"/>
    </location>
</feature>
<feature type="transmembrane region" description="Helical" evidence="1">
    <location>
        <begin position="454"/>
        <end position="474"/>
    </location>
</feature>
<feature type="transmembrane region" description="Helical" evidence="1">
    <location>
        <begin position="321"/>
        <end position="338"/>
    </location>
</feature>
<dbReference type="PANTHER" id="PTHR38454:SF1">
    <property type="entry name" value="INTEGRAL MEMBRANE PROTEIN"/>
    <property type="match status" value="1"/>
</dbReference>
<keyword evidence="1" id="KW-0812">Transmembrane</keyword>
<feature type="transmembrane region" description="Helical" evidence="1">
    <location>
        <begin position="428"/>
        <end position="447"/>
    </location>
</feature>
<keyword evidence="1" id="KW-0472">Membrane</keyword>
<evidence type="ECO:0000313" key="3">
    <source>
        <dbReference type="Proteomes" id="UP000216411"/>
    </source>
</evidence>
<dbReference type="InterPro" id="IPR018580">
    <property type="entry name" value="Uncharacterised_YfhO"/>
</dbReference>
<feature type="transmembrane region" description="Helical" evidence="1">
    <location>
        <begin position="183"/>
        <end position="200"/>
    </location>
</feature>
<keyword evidence="1" id="KW-1133">Transmembrane helix</keyword>
<feature type="transmembrane region" description="Helical" evidence="1">
    <location>
        <begin position="59"/>
        <end position="78"/>
    </location>
</feature>
<evidence type="ECO:0008006" key="4">
    <source>
        <dbReference type="Google" id="ProtNLM"/>
    </source>
</evidence>
<dbReference type="PANTHER" id="PTHR38454">
    <property type="entry name" value="INTEGRAL MEMBRANE PROTEIN-RELATED"/>
    <property type="match status" value="1"/>
</dbReference>
<reference evidence="2 3" key="1">
    <citation type="journal article" date="2017" name="Genome Announc.">
        <title>Draft Genome Sequence of a Sporulating and Motile Strain of Lachnotalea glycerini Isolated from Water in Quebec City, Canada.</title>
        <authorList>
            <person name="Maheux A.F."/>
            <person name="Boudreau D.K."/>
            <person name="Berube E."/>
            <person name="Boissinot M."/>
            <person name="Raymond F."/>
            <person name="Brodeur S."/>
            <person name="Corbeil J."/>
            <person name="Isabel S."/>
            <person name="Omar R.F."/>
            <person name="Bergeron M.G."/>
        </authorList>
    </citation>
    <scope>NUCLEOTIDE SEQUENCE [LARGE SCALE GENOMIC DNA]</scope>
    <source>
        <strain evidence="2 3">CCRI-19302</strain>
    </source>
</reference>
<feature type="transmembrane region" description="Helical" evidence="1">
    <location>
        <begin position="128"/>
        <end position="148"/>
    </location>
</feature>
<comment type="caution">
    <text evidence="2">The sequence shown here is derived from an EMBL/GenBank/DDBJ whole genome shotgun (WGS) entry which is preliminary data.</text>
</comment>
<name>A0A371JCZ0_9FIRM</name>
<feature type="transmembrane region" description="Helical" evidence="1">
    <location>
        <begin position="405"/>
        <end position="422"/>
    </location>
</feature>
<organism evidence="2 3">
    <name type="scientific">Lachnotalea glycerini</name>
    <dbReference type="NCBI Taxonomy" id="1763509"/>
    <lineage>
        <taxon>Bacteria</taxon>
        <taxon>Bacillati</taxon>
        <taxon>Bacillota</taxon>
        <taxon>Clostridia</taxon>
        <taxon>Lachnospirales</taxon>
        <taxon>Lachnospiraceae</taxon>
        <taxon>Lachnotalea</taxon>
    </lineage>
</organism>
<feature type="transmembrane region" description="Helical" evidence="1">
    <location>
        <begin position="221"/>
        <end position="239"/>
    </location>
</feature>
<feature type="transmembrane region" description="Helical" evidence="1">
    <location>
        <begin position="885"/>
        <end position="904"/>
    </location>
</feature>
<feature type="transmembrane region" description="Helical" evidence="1">
    <location>
        <begin position="380"/>
        <end position="398"/>
    </location>
</feature>
<evidence type="ECO:0000256" key="1">
    <source>
        <dbReference type="SAM" id="Phobius"/>
    </source>
</evidence>
<protein>
    <recommendedName>
        <fullName evidence="4">Membrane protein YfhO</fullName>
    </recommendedName>
</protein>
<feature type="transmembrane region" description="Helical" evidence="1">
    <location>
        <begin position="350"/>
        <end position="368"/>
    </location>
</feature>
<sequence>MGWATLSLRLRRKEMKDSKKVRRRFKYWAAYTLLFAVACLGIFIPFIQANKSFMWKTDGLFQTFSSMVFISDYYKSIISGFLHGNFYPEMINFNIGLGYDVFTTLNYYGLGDPLLFFSVFFNKENLYIFYNILVIIRLYLCGIGFTLYCGKMDKGNKQSLIGAIIYVFSGFAVVAGVKHPYFLNAMIYLPFLLIGVETILKKKKSYLFTIMILISVVSNYYFFYMLTIMVFLYALIRFIDRYRREWKANILNILIRGVVQYLLGILLSCFAFVPTIYAFMNNARGTKGAYNGGLIYYMRYYYNLFFSFFSVPSDINGNYTFLAYAPICFFIVVFLYLYKENFKKYMALKSGYALATIMLLTPIGGYIMNGMSYTSNRWVFGYSFFTAFAVVCLLDDFLKVTIKRLIPLAGLSLILMGGLVVVESDKMISFGLGVVFLNIMIVALIAITRFRTTYIKYGVVLLVTLMAVITFGFYQNSPYGKNYSNEFRENGKAISMIEDCPQSSVDYEEDKGFYRIGSYGNWVENQSLTMGFNGTASYYSLLDANILKYMLDNEITTIRQPHRFYGLDFRTYLDTLASVKYYAFEAGSIQEKAMPYGYQEINRTLRKNSDVTDVVYKNQYTLPLGYTYDKKISTAYYDTLSSIEKQQAMMQAVVVDKPDNDSQDAMKYSEEKLNYQTEEENGITWNKELNTIKIDNDTSTITVTFNAKKNSETYLRFVGLDIENSRKAHFTAKITTSQANSKLNLTNSKYSWDLQRENYLVNLGHNNEGETLCTISFASPGEYELKDIEVYSLSMTDYEEQVKKLSEEVLTNIQLTNNKITGNVEVSNDKSLCFSLLYSTGWKVKIDGQEATLYKANTMYMATDITKGAHTIELIYQTPGLKTGVIISLITVLGLAIIVIIGHLRKKKRK</sequence>
<dbReference type="EMBL" id="NOKA02000034">
    <property type="protein sequence ID" value="RDY30556.1"/>
    <property type="molecule type" value="Genomic_DNA"/>
</dbReference>
<keyword evidence="3" id="KW-1185">Reference proteome</keyword>
<feature type="transmembrane region" description="Helical" evidence="1">
    <location>
        <begin position="160"/>
        <end position="177"/>
    </location>
</feature>